<organism evidence="1">
    <name type="scientific">marine metagenome</name>
    <dbReference type="NCBI Taxonomy" id="408172"/>
    <lineage>
        <taxon>unclassified sequences</taxon>
        <taxon>metagenomes</taxon>
        <taxon>ecological metagenomes</taxon>
    </lineage>
</organism>
<dbReference type="EMBL" id="UINC01016452">
    <property type="protein sequence ID" value="SVA68483.1"/>
    <property type="molecule type" value="Genomic_DNA"/>
</dbReference>
<sequence>MIKSILTETVIKRLAKRWFTACAMALGMLSASSESLGQVTITAKDMFSKEGQYYKMHSNFIGHFSEATREEVDVADFIGEPGEDQVWDFREGPEDDTIRFDYVKPSAIDTDFEFEGATIVERATFDSSGRQKSLFLDVNAARGRDVYGFHDDSIDEEDPAIPFSTRLNDFPAVIKFADSWNANTTFEFVTRQSMLGVGDIEAPTKQVYQSEMTVDGHGIIILPDLGFHDCLRVNELVQYDTFIKIPGVIEDWQKASTDFVRNYYWLSKDMGIVAQISSVQDTVPIPDEFSTASAVWRQFENNHGDSTEVPQSVEGLEISLDTKGNRVLLSWKKAENTLEYLVQFSDSFTANGWKDLKTTSGNFALDAISSKKARFYRIVSLE</sequence>
<proteinExistence type="predicted"/>
<protein>
    <submittedName>
        <fullName evidence="1">Uncharacterized protein</fullName>
    </submittedName>
</protein>
<accession>A0A381XW85</accession>
<reference evidence="1" key="1">
    <citation type="submission" date="2018-05" db="EMBL/GenBank/DDBJ databases">
        <authorList>
            <person name="Lanie J.A."/>
            <person name="Ng W.-L."/>
            <person name="Kazmierczak K.M."/>
            <person name="Andrzejewski T.M."/>
            <person name="Davidsen T.M."/>
            <person name="Wayne K.J."/>
            <person name="Tettelin H."/>
            <person name="Glass J.I."/>
            <person name="Rusch D."/>
            <person name="Podicherti R."/>
            <person name="Tsui H.-C.T."/>
            <person name="Winkler M.E."/>
        </authorList>
    </citation>
    <scope>NUCLEOTIDE SEQUENCE</scope>
</reference>
<evidence type="ECO:0000313" key="1">
    <source>
        <dbReference type="EMBL" id="SVA68483.1"/>
    </source>
</evidence>
<dbReference type="AlphaFoldDB" id="A0A381XW85"/>
<name>A0A381XW85_9ZZZZ</name>
<gene>
    <name evidence="1" type="ORF">METZ01_LOCUS121337</name>
</gene>